<comment type="caution">
    <text evidence="1">The sequence shown here is derived from an EMBL/GenBank/DDBJ whole genome shotgun (WGS) entry which is preliminary data.</text>
</comment>
<dbReference type="Proteomes" id="UP000031970">
    <property type="component" value="Unassembled WGS sequence"/>
</dbReference>
<reference evidence="1 2" key="1">
    <citation type="submission" date="2014-11" db="EMBL/GenBank/DDBJ databases">
        <title>Draft Genome Sequences of Nine Bacillus subtilis Strains that Form Spores with High Heat-Resistance.</title>
        <authorList>
            <person name="Krawcyk A.O."/>
            <person name="Berendsen E.M."/>
            <person name="de Jong A."/>
            <person name="Holsappel S."/>
            <person name="Eijlander R.T."/>
            <person name="Wells-Bennik M."/>
            <person name="Kuipers O.P."/>
        </authorList>
    </citation>
    <scope>NUCLEOTIDE SEQUENCE [LARGE SCALE GENOMIC DNA]</scope>
    <source>
        <strain evidence="1 2">B4067</strain>
    </source>
</reference>
<evidence type="ECO:0000313" key="1">
    <source>
        <dbReference type="EMBL" id="KIL31285.1"/>
    </source>
</evidence>
<organism evidence="1 2">
    <name type="scientific">Bacillus subtilis subsp. subtilis</name>
    <dbReference type="NCBI Taxonomy" id="135461"/>
    <lineage>
        <taxon>Bacteria</taxon>
        <taxon>Bacillati</taxon>
        <taxon>Bacillota</taxon>
        <taxon>Bacilli</taxon>
        <taxon>Bacillales</taxon>
        <taxon>Bacillaceae</taxon>
        <taxon>Bacillus</taxon>
    </lineage>
</organism>
<protein>
    <submittedName>
        <fullName evidence="1">Uncharacterized protein</fullName>
    </submittedName>
</protein>
<dbReference type="EMBL" id="JSXS01000063">
    <property type="protein sequence ID" value="KIL31285.1"/>
    <property type="molecule type" value="Genomic_DNA"/>
</dbReference>
<accession>A0ABD3ZU16</accession>
<dbReference type="AlphaFoldDB" id="A0ABD3ZU16"/>
<evidence type="ECO:0000313" key="2">
    <source>
        <dbReference type="Proteomes" id="UP000031970"/>
    </source>
</evidence>
<sequence>MGTLGILYDAYDKEIINASEGQQILNDMLSKTRYICPVKLFSNVIDWFEKGQGRRLY</sequence>
<gene>
    <name evidence="1" type="ORF">B4067_2878</name>
</gene>
<name>A0ABD3ZU16_BACIU</name>
<proteinExistence type="predicted"/>